<organism evidence="2 3">
    <name type="scientific">Moraxella porci DSM 25326</name>
    <dbReference type="NCBI Taxonomy" id="573983"/>
    <lineage>
        <taxon>Bacteria</taxon>
        <taxon>Pseudomonadati</taxon>
        <taxon>Pseudomonadota</taxon>
        <taxon>Gammaproteobacteria</taxon>
        <taxon>Moraxellales</taxon>
        <taxon>Moraxellaceae</taxon>
        <taxon>Moraxella</taxon>
    </lineage>
</organism>
<keyword evidence="3" id="KW-1185">Reference proteome</keyword>
<dbReference type="Proteomes" id="UP000190683">
    <property type="component" value="Unassembled WGS sequence"/>
</dbReference>
<dbReference type="STRING" id="573983.B0681_01245"/>
<reference evidence="2 3" key="1">
    <citation type="submission" date="2017-02" db="EMBL/GenBank/DDBJ databases">
        <title>Draft genome sequence of Moraxella porci CCUG 54912T type strain.</title>
        <authorList>
            <person name="Salva-Serra F."/>
            <person name="Engstrom-Jakobsson H."/>
            <person name="Thorell K."/>
            <person name="Jaen-Luchoro D."/>
            <person name="Gonzales-Siles L."/>
            <person name="Karlsson R."/>
            <person name="Yazdan S."/>
            <person name="Boulund F."/>
            <person name="Johnning A."/>
            <person name="Engstrand L."/>
            <person name="Kristiansson E."/>
            <person name="Moore E."/>
        </authorList>
    </citation>
    <scope>NUCLEOTIDE SEQUENCE [LARGE SCALE GENOMIC DNA]</scope>
    <source>
        <strain evidence="2 3">CCUG 54912</strain>
    </source>
</reference>
<gene>
    <name evidence="2" type="ORF">B0681_01245</name>
</gene>
<feature type="transmembrane region" description="Helical" evidence="1">
    <location>
        <begin position="101"/>
        <end position="125"/>
    </location>
</feature>
<protein>
    <recommendedName>
        <fullName evidence="4">DUF2868 domain-containing protein</fullName>
    </recommendedName>
</protein>
<dbReference type="InterPro" id="IPR021296">
    <property type="entry name" value="DUF2868"/>
</dbReference>
<keyword evidence="1" id="KW-1133">Transmembrane helix</keyword>
<name>A0A1T0CW08_9GAMM</name>
<dbReference type="RefSeq" id="WP_078316928.1">
    <property type="nucleotide sequence ID" value="NZ_MUYV01000001.1"/>
</dbReference>
<sequence length="424" mass="47766">MTQHSQSDHEHAELIRRLEQQGHLFGQAPKLITQSLVAEHGSAYDKLFLRAKKIDSDGRLMEALQDAKRSIATSLSALYASYFLMALFGVAGLLAATSVNFFYLIVALLGWHTLSLLWWCISAFLQHRPTLLASIIDKISFINSPSIKSMDANKKLSQTAYGVLKDVQKPVKFWYIASIMHAAWLFGLIGSIVGLLLLFLFKSYHFHWESTLLSDAHFYQLLHILGFLPAKFGITLPDGMHSQPAHFAWLTIACLMIYGVLPRLMAYLYSRIKARISFRIDIQDPYFARLLAYYNQSIIDQDDYQPPKPKPLPQVAVSDRLIIAALEKPNHTPLSLTALKDFGCIDDQEDILRLLTDADQNAAQICLVINIDTVPDRGILRKIERIGTHPYGIFAVLVGDAQSHQTAWQDALADRHIAVLDLKL</sequence>
<feature type="transmembrane region" description="Helical" evidence="1">
    <location>
        <begin position="247"/>
        <end position="269"/>
    </location>
</feature>
<evidence type="ECO:0000313" key="2">
    <source>
        <dbReference type="EMBL" id="OOS26538.1"/>
    </source>
</evidence>
<proteinExistence type="predicted"/>
<comment type="caution">
    <text evidence="2">The sequence shown here is derived from an EMBL/GenBank/DDBJ whole genome shotgun (WGS) entry which is preliminary data.</text>
</comment>
<dbReference type="Pfam" id="PF11067">
    <property type="entry name" value="DUF2868"/>
    <property type="match status" value="1"/>
</dbReference>
<feature type="transmembrane region" description="Helical" evidence="1">
    <location>
        <begin position="77"/>
        <end position="95"/>
    </location>
</feature>
<keyword evidence="1" id="KW-0812">Transmembrane</keyword>
<evidence type="ECO:0000313" key="3">
    <source>
        <dbReference type="Proteomes" id="UP000190683"/>
    </source>
</evidence>
<dbReference type="EMBL" id="MUYV01000001">
    <property type="protein sequence ID" value="OOS26538.1"/>
    <property type="molecule type" value="Genomic_DNA"/>
</dbReference>
<keyword evidence="1" id="KW-0472">Membrane</keyword>
<evidence type="ECO:0000256" key="1">
    <source>
        <dbReference type="SAM" id="Phobius"/>
    </source>
</evidence>
<feature type="transmembrane region" description="Helical" evidence="1">
    <location>
        <begin position="173"/>
        <end position="201"/>
    </location>
</feature>
<evidence type="ECO:0008006" key="4">
    <source>
        <dbReference type="Google" id="ProtNLM"/>
    </source>
</evidence>
<accession>A0A1T0CW08</accession>
<dbReference type="AlphaFoldDB" id="A0A1T0CW08"/>